<keyword evidence="2" id="KW-1185">Reference proteome</keyword>
<proteinExistence type="predicted"/>
<gene>
    <name evidence="1" type="ORF">DPMN_169522</name>
</gene>
<evidence type="ECO:0000313" key="2">
    <source>
        <dbReference type="Proteomes" id="UP000828390"/>
    </source>
</evidence>
<dbReference type="AlphaFoldDB" id="A0A9D4DWX1"/>
<sequence length="55" mass="6094">MFGRVCVQWASRSTCITVDIDANTLGFSLPDVVHLSSVGLGFYLDILRDANMQFL</sequence>
<dbReference type="EMBL" id="JAIWYP010000009">
    <property type="protein sequence ID" value="KAH3768310.1"/>
    <property type="molecule type" value="Genomic_DNA"/>
</dbReference>
<comment type="caution">
    <text evidence="1">The sequence shown here is derived from an EMBL/GenBank/DDBJ whole genome shotgun (WGS) entry which is preliminary data.</text>
</comment>
<accession>A0A9D4DWX1</accession>
<dbReference type="Proteomes" id="UP000828390">
    <property type="component" value="Unassembled WGS sequence"/>
</dbReference>
<name>A0A9D4DWX1_DREPO</name>
<organism evidence="1 2">
    <name type="scientific">Dreissena polymorpha</name>
    <name type="common">Zebra mussel</name>
    <name type="synonym">Mytilus polymorpha</name>
    <dbReference type="NCBI Taxonomy" id="45954"/>
    <lineage>
        <taxon>Eukaryota</taxon>
        <taxon>Metazoa</taxon>
        <taxon>Spiralia</taxon>
        <taxon>Lophotrochozoa</taxon>
        <taxon>Mollusca</taxon>
        <taxon>Bivalvia</taxon>
        <taxon>Autobranchia</taxon>
        <taxon>Heteroconchia</taxon>
        <taxon>Euheterodonta</taxon>
        <taxon>Imparidentia</taxon>
        <taxon>Neoheterodontei</taxon>
        <taxon>Myida</taxon>
        <taxon>Dreissenoidea</taxon>
        <taxon>Dreissenidae</taxon>
        <taxon>Dreissena</taxon>
    </lineage>
</organism>
<evidence type="ECO:0000313" key="1">
    <source>
        <dbReference type="EMBL" id="KAH3768310.1"/>
    </source>
</evidence>
<protein>
    <submittedName>
        <fullName evidence="1">Uncharacterized protein</fullName>
    </submittedName>
</protein>
<reference evidence="1" key="2">
    <citation type="submission" date="2020-11" db="EMBL/GenBank/DDBJ databases">
        <authorList>
            <person name="McCartney M.A."/>
            <person name="Auch B."/>
            <person name="Kono T."/>
            <person name="Mallez S."/>
            <person name="Becker A."/>
            <person name="Gohl D.M."/>
            <person name="Silverstein K.A.T."/>
            <person name="Koren S."/>
            <person name="Bechman K.B."/>
            <person name="Herman A."/>
            <person name="Abrahante J.E."/>
            <person name="Garbe J."/>
        </authorList>
    </citation>
    <scope>NUCLEOTIDE SEQUENCE</scope>
    <source>
        <strain evidence="1">Duluth1</strain>
        <tissue evidence="1">Whole animal</tissue>
    </source>
</reference>
<reference evidence="1" key="1">
    <citation type="journal article" date="2019" name="bioRxiv">
        <title>The Genome of the Zebra Mussel, Dreissena polymorpha: A Resource for Invasive Species Research.</title>
        <authorList>
            <person name="McCartney M.A."/>
            <person name="Auch B."/>
            <person name="Kono T."/>
            <person name="Mallez S."/>
            <person name="Zhang Y."/>
            <person name="Obille A."/>
            <person name="Becker A."/>
            <person name="Abrahante J.E."/>
            <person name="Garbe J."/>
            <person name="Badalamenti J.P."/>
            <person name="Herman A."/>
            <person name="Mangelson H."/>
            <person name="Liachko I."/>
            <person name="Sullivan S."/>
            <person name="Sone E.D."/>
            <person name="Koren S."/>
            <person name="Silverstein K.A.T."/>
            <person name="Beckman K.B."/>
            <person name="Gohl D.M."/>
        </authorList>
    </citation>
    <scope>NUCLEOTIDE SEQUENCE</scope>
    <source>
        <strain evidence="1">Duluth1</strain>
        <tissue evidence="1">Whole animal</tissue>
    </source>
</reference>